<sequence>MTVDTEMVTLFQKMETKVEKQEQVGSSNGTLPIRDGASVSESEETYFANRHVPETESSSAGNEASQLVDSTTHVPPPIGFTALEASPVGCIAHAQHS</sequence>
<feature type="region of interest" description="Disordered" evidence="1">
    <location>
        <begin position="18"/>
        <end position="73"/>
    </location>
</feature>
<protein>
    <submittedName>
        <fullName evidence="2">Uncharacterized protein</fullName>
    </submittedName>
</protein>
<reference evidence="2 3" key="1">
    <citation type="submission" date="2019-09" db="EMBL/GenBank/DDBJ databases">
        <title>The hologenome of the rock-dwelling lichen Lasallia pustulata.</title>
        <authorList>
            <person name="Greshake Tzovaras B."/>
            <person name="Segers F."/>
            <person name="Bicker A."/>
            <person name="Dal Grande F."/>
            <person name="Otte J."/>
            <person name="Hankeln T."/>
            <person name="Schmitt I."/>
            <person name="Ebersberger I."/>
        </authorList>
    </citation>
    <scope>NUCLEOTIDE SEQUENCE [LARGE SCALE GENOMIC DNA]</scope>
    <source>
        <strain evidence="2">A1-1</strain>
    </source>
</reference>
<name>A0A5M8PU57_9LECA</name>
<organism evidence="2 3">
    <name type="scientific">Lasallia pustulata</name>
    <dbReference type="NCBI Taxonomy" id="136370"/>
    <lineage>
        <taxon>Eukaryota</taxon>
        <taxon>Fungi</taxon>
        <taxon>Dikarya</taxon>
        <taxon>Ascomycota</taxon>
        <taxon>Pezizomycotina</taxon>
        <taxon>Lecanoromycetes</taxon>
        <taxon>OSLEUM clade</taxon>
        <taxon>Umbilicariomycetidae</taxon>
        <taxon>Umbilicariales</taxon>
        <taxon>Umbilicariaceae</taxon>
        <taxon>Lasallia</taxon>
    </lineage>
</organism>
<accession>A0A5M8PU57</accession>
<comment type="caution">
    <text evidence="2">The sequence shown here is derived from an EMBL/GenBank/DDBJ whole genome shotgun (WGS) entry which is preliminary data.</text>
</comment>
<evidence type="ECO:0000313" key="2">
    <source>
        <dbReference type="EMBL" id="KAA6412557.1"/>
    </source>
</evidence>
<evidence type="ECO:0000256" key="1">
    <source>
        <dbReference type="SAM" id="MobiDB-lite"/>
    </source>
</evidence>
<dbReference type="Proteomes" id="UP000324767">
    <property type="component" value="Unassembled WGS sequence"/>
</dbReference>
<proteinExistence type="predicted"/>
<dbReference type="AlphaFoldDB" id="A0A5M8PU57"/>
<feature type="compositionally biased region" description="Polar residues" evidence="1">
    <location>
        <begin position="55"/>
        <end position="73"/>
    </location>
</feature>
<evidence type="ECO:0000313" key="3">
    <source>
        <dbReference type="Proteomes" id="UP000324767"/>
    </source>
</evidence>
<gene>
    <name evidence="2" type="ORF">FRX48_03548</name>
</gene>
<dbReference type="EMBL" id="VXIT01000005">
    <property type="protein sequence ID" value="KAA6412557.1"/>
    <property type="molecule type" value="Genomic_DNA"/>
</dbReference>